<protein>
    <submittedName>
        <fullName evidence="1">Uncharacterized protein</fullName>
    </submittedName>
</protein>
<evidence type="ECO:0000313" key="1">
    <source>
        <dbReference type="EMBL" id="VYU68077.1"/>
    </source>
</evidence>
<dbReference type="EMBL" id="CACRTU010000037">
    <property type="protein sequence ID" value="VYU68077.1"/>
    <property type="molecule type" value="Genomic_DNA"/>
</dbReference>
<reference evidence="1" key="1">
    <citation type="submission" date="2019-11" db="EMBL/GenBank/DDBJ databases">
        <authorList>
            <person name="Feng L."/>
        </authorList>
    </citation>
    <scope>NUCLEOTIDE SEQUENCE</scope>
    <source>
        <strain evidence="1">CButyricumLFYP62</strain>
    </source>
</reference>
<accession>A0A6N3GTB4</accession>
<proteinExistence type="predicted"/>
<name>A0A6N3GTB4_CLOBU</name>
<dbReference type="RefSeq" id="WP_156737158.1">
    <property type="nucleotide sequence ID" value="NZ_CACRTU010000037.1"/>
</dbReference>
<organism evidence="1">
    <name type="scientific">Clostridium butyricum</name>
    <dbReference type="NCBI Taxonomy" id="1492"/>
    <lineage>
        <taxon>Bacteria</taxon>
        <taxon>Bacillati</taxon>
        <taxon>Bacillota</taxon>
        <taxon>Clostridia</taxon>
        <taxon>Eubacteriales</taxon>
        <taxon>Clostridiaceae</taxon>
        <taxon>Clostridium</taxon>
    </lineage>
</organism>
<dbReference type="AlphaFoldDB" id="A0A6N3GTB4"/>
<sequence length="275" mass="31743">MRYVNLLTKEVNNWCESDVKQFDTGANVLLDDLDNKIVLVSLNNYKLFNSSDVLGFEKNNLRHYLNSGYKAWGDLSKNTISRLYNLCDCGAELPQPIDKERMIILDCDKDFNAVGNMKFNIVQSCVCGECGDILEISTKPTKPTSERAALLRECMQLGNDVIIRASYRVDNIKYNIHININEFVKLPFLEFTNWEYRKIINRVENSIYCDANNIDFNRLATCFINSESLLRYIIREDKFLNIECVSDISGIEVVTCYSELLKKNIKIKTGDIDYE</sequence>
<gene>
    <name evidence="1" type="ORF">CBLFYP62_03305</name>
</gene>